<feature type="transmembrane region" description="Helical" evidence="1">
    <location>
        <begin position="494"/>
        <end position="516"/>
    </location>
</feature>
<dbReference type="AlphaFoldDB" id="A0A078A056"/>
<dbReference type="GO" id="GO:0016255">
    <property type="term" value="P:attachment of GPI anchor to protein"/>
    <property type="evidence" value="ECO:0007669"/>
    <property type="project" value="TreeGrafter"/>
</dbReference>
<evidence type="ECO:0000313" key="4">
    <source>
        <dbReference type="Proteomes" id="UP000039865"/>
    </source>
</evidence>
<keyword evidence="1" id="KW-0472">Membrane</keyword>
<dbReference type="Proteomes" id="UP000039865">
    <property type="component" value="Unassembled WGS sequence"/>
</dbReference>
<evidence type="ECO:0000313" key="3">
    <source>
        <dbReference type="EMBL" id="CDW75530.1"/>
    </source>
</evidence>
<feature type="transmembrane region" description="Helical" evidence="1">
    <location>
        <begin position="381"/>
        <end position="398"/>
    </location>
</feature>
<reference evidence="3 4" key="1">
    <citation type="submission" date="2014-06" db="EMBL/GenBank/DDBJ databases">
        <authorList>
            <person name="Swart Estienne"/>
        </authorList>
    </citation>
    <scope>NUCLEOTIDE SEQUENCE [LARGE SCALE GENOMIC DNA]</scope>
    <source>
        <strain evidence="3 4">130c</strain>
    </source>
</reference>
<keyword evidence="1" id="KW-0812">Transmembrane</keyword>
<proteinExistence type="predicted"/>
<gene>
    <name evidence="3" type="primary">Contig7843.g8364</name>
    <name evidence="3" type="ORF">STYLEM_4520</name>
</gene>
<dbReference type="PANTHER" id="PTHR13304">
    <property type="entry name" value="GLYCOSYLPHOSPHATIDYLINOSITOL ANCHOR ATTACHMENT 1 PROTEIN"/>
    <property type="match status" value="1"/>
</dbReference>
<keyword evidence="1" id="KW-1133">Transmembrane helix</keyword>
<evidence type="ECO:0000256" key="2">
    <source>
        <dbReference type="SAM" id="SignalP"/>
    </source>
</evidence>
<feature type="transmembrane region" description="Helical" evidence="1">
    <location>
        <begin position="599"/>
        <end position="618"/>
    </location>
</feature>
<dbReference type="OrthoDB" id="445301at2759"/>
<dbReference type="InParanoid" id="A0A078A056"/>
<feature type="transmembrane region" description="Helical" evidence="1">
    <location>
        <begin position="522"/>
        <end position="539"/>
    </location>
</feature>
<keyword evidence="2" id="KW-0732">Signal</keyword>
<protein>
    <submittedName>
        <fullName evidence="3">Glycosylphosphatidylinositol anchor attachment 1</fullName>
    </submittedName>
</protein>
<feature type="signal peptide" evidence="2">
    <location>
        <begin position="1"/>
        <end position="21"/>
    </location>
</feature>
<feature type="transmembrane region" description="Helical" evidence="1">
    <location>
        <begin position="419"/>
        <end position="441"/>
    </location>
</feature>
<name>A0A078A056_STYLE</name>
<keyword evidence="4" id="KW-1185">Reference proteome</keyword>
<dbReference type="EMBL" id="CCKQ01004374">
    <property type="protein sequence ID" value="CDW75530.1"/>
    <property type="molecule type" value="Genomic_DNA"/>
</dbReference>
<feature type="transmembrane region" description="Helical" evidence="1">
    <location>
        <begin position="468"/>
        <end position="487"/>
    </location>
</feature>
<dbReference type="PANTHER" id="PTHR13304:SF0">
    <property type="entry name" value="GLYCOSYLPHOSPHATIDYLINOSITOL ANCHOR ATTACHMENT 1 PROTEIN"/>
    <property type="match status" value="1"/>
</dbReference>
<dbReference type="Pfam" id="PF04114">
    <property type="entry name" value="Gaa1"/>
    <property type="match status" value="1"/>
</dbReference>
<accession>A0A078A056</accession>
<dbReference type="GO" id="GO:0042765">
    <property type="term" value="C:GPI-anchor transamidase complex"/>
    <property type="evidence" value="ECO:0007669"/>
    <property type="project" value="InterPro"/>
</dbReference>
<sequence length="620" mass="72078">MIFLGILWILTFPYISRNVFTSENALNGEFLETSFGKDAYGYSAYKTIQEQLKSIDPRQGYRDFILQRLASKTEVYIQQLKNKKTWSVDDVSQLSQGNNVYAYLRSPQGYGNECNLLAMPINHKPSVAIGLAFMEVFLKNQPKWQSKDILVLFYEENNYALSVKEFLDSYFYQESSKDFFSKRIEGRCGYIRQAYTFVFQEYEFNKLSVFADGKNSELPDIDFYDTSMKVIGKNNFAYDFSLPYYFRKNPYIERASSWAFKNMRDWYFEALKQILPLFNFQVNTKGSFLQMIESIKNQYIGRPHMPHTHFISHGIHSMTIKGTYDPKQKQAFSNDRERVPSTLGLFEHLFRVIDQLDEQLHAGFYFYIFTSKTTFISNNNFVYPIVLILVGYFVPILIDRLEKQEHDEEYAKDAQSMRVALIFTLLTYAIGYFILLLPGFYMEFKGINDQVSDLCLGPESIKRNLTDFMLLSIAGIVITFLVVFKTLQPKNMKYLWFNVKYSYWLLNPVFSGSLVVYQFSQSLLHCVFIFAIVSQATYIGQGMIKFLISVAMMGVMIAFVGLTLFGTLIIHNDGKTPLQILQGLVQETILDYQCVGSNVWSYICLFYLTSFIMMAKIITN</sequence>
<dbReference type="OMA" id="YLFLVHI"/>
<feature type="transmembrane region" description="Helical" evidence="1">
    <location>
        <begin position="546"/>
        <end position="570"/>
    </location>
</feature>
<organism evidence="3 4">
    <name type="scientific">Stylonychia lemnae</name>
    <name type="common">Ciliate</name>
    <dbReference type="NCBI Taxonomy" id="5949"/>
    <lineage>
        <taxon>Eukaryota</taxon>
        <taxon>Sar</taxon>
        <taxon>Alveolata</taxon>
        <taxon>Ciliophora</taxon>
        <taxon>Intramacronucleata</taxon>
        <taxon>Spirotrichea</taxon>
        <taxon>Stichotrichia</taxon>
        <taxon>Sporadotrichida</taxon>
        <taxon>Oxytrichidae</taxon>
        <taxon>Stylonychinae</taxon>
        <taxon>Stylonychia</taxon>
    </lineage>
</organism>
<feature type="chain" id="PRO_5001729179" evidence="2">
    <location>
        <begin position="22"/>
        <end position="620"/>
    </location>
</feature>
<evidence type="ECO:0000256" key="1">
    <source>
        <dbReference type="SAM" id="Phobius"/>
    </source>
</evidence>
<dbReference type="InterPro" id="IPR007246">
    <property type="entry name" value="Gaa1"/>
</dbReference>